<evidence type="ECO:0000313" key="5">
    <source>
        <dbReference type="Proteomes" id="UP000748756"/>
    </source>
</evidence>
<organism evidence="4 5">
    <name type="scientific">Linnemannia schmuckeri</name>
    <dbReference type="NCBI Taxonomy" id="64567"/>
    <lineage>
        <taxon>Eukaryota</taxon>
        <taxon>Fungi</taxon>
        <taxon>Fungi incertae sedis</taxon>
        <taxon>Mucoromycota</taxon>
        <taxon>Mortierellomycotina</taxon>
        <taxon>Mortierellomycetes</taxon>
        <taxon>Mortierellales</taxon>
        <taxon>Mortierellaceae</taxon>
        <taxon>Linnemannia</taxon>
    </lineage>
</organism>
<dbReference type="SMART" id="SM00184">
    <property type="entry name" value="RING"/>
    <property type="match status" value="1"/>
</dbReference>
<dbReference type="InterPro" id="IPR029071">
    <property type="entry name" value="Ubiquitin-like_domsf"/>
</dbReference>
<evidence type="ECO:0000259" key="2">
    <source>
        <dbReference type="PROSITE" id="PS50053"/>
    </source>
</evidence>
<feature type="domain" description="RING-type" evidence="3">
    <location>
        <begin position="310"/>
        <end position="345"/>
    </location>
</feature>
<feature type="domain" description="Ubiquitin-like" evidence="2">
    <location>
        <begin position="1"/>
        <end position="70"/>
    </location>
</feature>
<evidence type="ECO:0000313" key="4">
    <source>
        <dbReference type="EMBL" id="KAF9143362.1"/>
    </source>
</evidence>
<feature type="domain" description="Ubiquitin-like" evidence="2">
    <location>
        <begin position="90"/>
        <end position="165"/>
    </location>
</feature>
<proteinExistence type="predicted"/>
<dbReference type="Gene3D" id="3.30.40.10">
    <property type="entry name" value="Zinc/RING finger domain, C3HC4 (zinc finger)"/>
    <property type="match status" value="1"/>
</dbReference>
<dbReference type="AlphaFoldDB" id="A0A9P5V736"/>
<dbReference type="SMART" id="SM00213">
    <property type="entry name" value="UBQ"/>
    <property type="match status" value="2"/>
</dbReference>
<keyword evidence="1" id="KW-0862">Zinc</keyword>
<gene>
    <name evidence="4" type="ORF">BG015_000454</name>
</gene>
<dbReference type="InterPro" id="IPR050158">
    <property type="entry name" value="Ubiquitin_ubiquitin-like"/>
</dbReference>
<dbReference type="SUPFAM" id="SSF54236">
    <property type="entry name" value="Ubiquitin-like"/>
    <property type="match status" value="1"/>
</dbReference>
<dbReference type="Pfam" id="PF00240">
    <property type="entry name" value="ubiquitin"/>
    <property type="match status" value="1"/>
</dbReference>
<comment type="caution">
    <text evidence="4">The sequence shown here is derived from an EMBL/GenBank/DDBJ whole genome shotgun (WGS) entry which is preliminary data.</text>
</comment>
<dbReference type="Gene3D" id="3.10.20.90">
    <property type="entry name" value="Phosphatidylinositol 3-kinase Catalytic Subunit, Chain A, domain 1"/>
    <property type="match status" value="1"/>
</dbReference>
<dbReference type="PROSITE" id="PS50089">
    <property type="entry name" value="ZF_RING_2"/>
    <property type="match status" value="1"/>
</dbReference>
<keyword evidence="1" id="KW-0863">Zinc-finger</keyword>
<dbReference type="PROSITE" id="PS50053">
    <property type="entry name" value="UBIQUITIN_2"/>
    <property type="match status" value="2"/>
</dbReference>
<sequence>MSHTLDVITAYSDPKESTKVTFKKEEPISSLIERIKAAQCAQVIPITRHDLFINGTRLTDHTKTLGHYRILGRILTYRAVKASTQDQKKMSINITTPTGHIIPLTCYADTCIDKVKEMIQDKEGISADEQSLFHVNRQLADFRDLKFYGLSEGSSLQLVMPLPTNGAHPGIVFVDGMPDYHGLRKIRFSQGAPRGRVASTGVNVECLCKCTPTHRVIVQKGLGIFEITKTTLICPNCGQSDKITPISFGYLKCKYRFHALAAHEGRQLSTAWIKVATDNCYDLVPDTMGQISIFRRWVVEAVGLNEWDPCTICLHPLALPVTLACGHQFHPGCKKLWNGFCPNCEHNKCLITDAVCRI</sequence>
<dbReference type="InterPro" id="IPR013083">
    <property type="entry name" value="Znf_RING/FYVE/PHD"/>
</dbReference>
<dbReference type="InterPro" id="IPR001841">
    <property type="entry name" value="Znf_RING"/>
</dbReference>
<dbReference type="OrthoDB" id="428577at2759"/>
<dbReference type="InterPro" id="IPR000626">
    <property type="entry name" value="Ubiquitin-like_dom"/>
</dbReference>
<accession>A0A9P5V736</accession>
<name>A0A9P5V736_9FUNG</name>
<evidence type="ECO:0000259" key="3">
    <source>
        <dbReference type="PROSITE" id="PS50089"/>
    </source>
</evidence>
<dbReference type="InterPro" id="IPR019956">
    <property type="entry name" value="Ubiquitin_dom"/>
</dbReference>
<dbReference type="EMBL" id="JAAAUQ010001070">
    <property type="protein sequence ID" value="KAF9143362.1"/>
    <property type="molecule type" value="Genomic_DNA"/>
</dbReference>
<protein>
    <recommendedName>
        <fullName evidence="6">RING-type domain-containing protein</fullName>
    </recommendedName>
</protein>
<reference evidence="4" key="1">
    <citation type="journal article" date="2020" name="Fungal Divers.">
        <title>Resolving the Mortierellaceae phylogeny through synthesis of multi-gene phylogenetics and phylogenomics.</title>
        <authorList>
            <person name="Vandepol N."/>
            <person name="Liber J."/>
            <person name="Desiro A."/>
            <person name="Na H."/>
            <person name="Kennedy M."/>
            <person name="Barry K."/>
            <person name="Grigoriev I.V."/>
            <person name="Miller A.N."/>
            <person name="O'Donnell K."/>
            <person name="Stajich J.E."/>
            <person name="Bonito G."/>
        </authorList>
    </citation>
    <scope>NUCLEOTIDE SEQUENCE</scope>
    <source>
        <strain evidence="4">NRRL 6426</strain>
    </source>
</reference>
<dbReference type="SUPFAM" id="SSF57850">
    <property type="entry name" value="RING/U-box"/>
    <property type="match status" value="1"/>
</dbReference>
<dbReference type="GO" id="GO:0008270">
    <property type="term" value="F:zinc ion binding"/>
    <property type="evidence" value="ECO:0007669"/>
    <property type="project" value="UniProtKB-KW"/>
</dbReference>
<dbReference type="PANTHER" id="PTHR10666">
    <property type="entry name" value="UBIQUITIN"/>
    <property type="match status" value="1"/>
</dbReference>
<evidence type="ECO:0008006" key="6">
    <source>
        <dbReference type="Google" id="ProtNLM"/>
    </source>
</evidence>
<dbReference type="Proteomes" id="UP000748756">
    <property type="component" value="Unassembled WGS sequence"/>
</dbReference>
<dbReference type="PRINTS" id="PR00348">
    <property type="entry name" value="UBIQUITIN"/>
</dbReference>
<evidence type="ECO:0000256" key="1">
    <source>
        <dbReference type="PROSITE-ProRule" id="PRU00175"/>
    </source>
</evidence>
<keyword evidence="1" id="KW-0479">Metal-binding</keyword>
<keyword evidence="5" id="KW-1185">Reference proteome</keyword>